<organism evidence="2 3">
    <name type="scientific">Candidatus Chisholmbacteria bacterium RIFCSPHIGHO2_01_FULL_49_18</name>
    <dbReference type="NCBI Taxonomy" id="1797590"/>
    <lineage>
        <taxon>Bacteria</taxon>
        <taxon>Candidatus Chisholmiibacteriota</taxon>
    </lineage>
</organism>
<name>A0A1G1VMJ0_9BACT</name>
<accession>A0A1G1VMJ0</accession>
<evidence type="ECO:0000259" key="1">
    <source>
        <dbReference type="PROSITE" id="PS51664"/>
    </source>
</evidence>
<protein>
    <recommendedName>
        <fullName evidence="1">YcaO domain-containing protein</fullName>
    </recommendedName>
</protein>
<comment type="caution">
    <text evidence="2">The sequence shown here is derived from an EMBL/GenBank/DDBJ whole genome shotgun (WGS) entry which is preliminary data.</text>
</comment>
<gene>
    <name evidence="2" type="ORF">A2785_03200</name>
</gene>
<evidence type="ECO:0000313" key="2">
    <source>
        <dbReference type="EMBL" id="OGY16573.1"/>
    </source>
</evidence>
<evidence type="ECO:0000313" key="3">
    <source>
        <dbReference type="Proteomes" id="UP000179069"/>
    </source>
</evidence>
<dbReference type="Proteomes" id="UP000179069">
    <property type="component" value="Unassembled WGS sequence"/>
</dbReference>
<dbReference type="EMBL" id="MHCI01000014">
    <property type="protein sequence ID" value="OGY16573.1"/>
    <property type="molecule type" value="Genomic_DNA"/>
</dbReference>
<feature type="domain" description="YcaO" evidence="1">
    <location>
        <begin position="50"/>
        <end position="125"/>
    </location>
</feature>
<dbReference type="AlphaFoldDB" id="A0A1G1VMJ0"/>
<sequence length="125" mass="14548">MENKLKILPFIKDLRRIFQFSDEPKFFQFQAEIVVDEKRTDGNIRNNWTAGGSSLFSEEEAIEKTIAEACERYACTAYKRADFVLGSHKEIKNSLDPASFTSYSDEQKKRNDFALFRFDDSTKIL</sequence>
<dbReference type="InterPro" id="IPR003776">
    <property type="entry name" value="YcaO-like_dom"/>
</dbReference>
<reference evidence="2 3" key="1">
    <citation type="journal article" date="2016" name="Nat. Commun.">
        <title>Thousands of microbial genomes shed light on interconnected biogeochemical processes in an aquifer system.</title>
        <authorList>
            <person name="Anantharaman K."/>
            <person name="Brown C.T."/>
            <person name="Hug L.A."/>
            <person name="Sharon I."/>
            <person name="Castelle C.J."/>
            <person name="Probst A.J."/>
            <person name="Thomas B.C."/>
            <person name="Singh A."/>
            <person name="Wilkins M.J."/>
            <person name="Karaoz U."/>
            <person name="Brodie E.L."/>
            <person name="Williams K.H."/>
            <person name="Hubbard S.S."/>
            <person name="Banfield J.F."/>
        </authorList>
    </citation>
    <scope>NUCLEOTIDE SEQUENCE [LARGE SCALE GENOMIC DNA]</scope>
</reference>
<proteinExistence type="predicted"/>
<dbReference type="PROSITE" id="PS51664">
    <property type="entry name" value="YCAO"/>
    <property type="match status" value="1"/>
</dbReference>